<dbReference type="PROSITE" id="PS50928">
    <property type="entry name" value="ABC_TM1"/>
    <property type="match status" value="1"/>
</dbReference>
<dbReference type="InterPro" id="IPR000515">
    <property type="entry name" value="MetI-like"/>
</dbReference>
<feature type="transmembrane region" description="Helical" evidence="7">
    <location>
        <begin position="243"/>
        <end position="262"/>
    </location>
</feature>
<keyword evidence="3" id="KW-1003">Cell membrane</keyword>
<name>A0ABW3KXH5_9BACI</name>
<evidence type="ECO:0000259" key="8">
    <source>
        <dbReference type="PROSITE" id="PS50928"/>
    </source>
</evidence>
<feature type="transmembrane region" description="Helical" evidence="7">
    <location>
        <begin position="23"/>
        <end position="41"/>
    </location>
</feature>
<feature type="domain" description="ABC transmembrane type-1" evidence="8">
    <location>
        <begin position="80"/>
        <end position="263"/>
    </location>
</feature>
<dbReference type="EMBL" id="JBHTKL010000001">
    <property type="protein sequence ID" value="MFD1017832.1"/>
    <property type="molecule type" value="Genomic_DNA"/>
</dbReference>
<reference evidence="10" key="1">
    <citation type="journal article" date="2019" name="Int. J. Syst. Evol. Microbiol.">
        <title>The Global Catalogue of Microorganisms (GCM) 10K type strain sequencing project: providing services to taxonomists for standard genome sequencing and annotation.</title>
        <authorList>
            <consortium name="The Broad Institute Genomics Platform"/>
            <consortium name="The Broad Institute Genome Sequencing Center for Infectious Disease"/>
            <person name="Wu L."/>
            <person name="Ma J."/>
        </authorList>
    </citation>
    <scope>NUCLEOTIDE SEQUENCE [LARGE SCALE GENOMIC DNA]</scope>
    <source>
        <strain evidence="10">CCUG 56607</strain>
    </source>
</reference>
<dbReference type="InterPro" id="IPR005769">
    <property type="entry name" value="PhnE/PtxC"/>
</dbReference>
<evidence type="ECO:0000256" key="5">
    <source>
        <dbReference type="ARBA" id="ARBA00022989"/>
    </source>
</evidence>
<comment type="similarity">
    <text evidence="7">Belongs to the binding-protein-dependent transport system permease family.</text>
</comment>
<evidence type="ECO:0000256" key="2">
    <source>
        <dbReference type="ARBA" id="ARBA00022448"/>
    </source>
</evidence>
<comment type="caution">
    <text evidence="9">The sequence shown here is derived from an EMBL/GenBank/DDBJ whole genome shotgun (WGS) entry which is preliminary data.</text>
</comment>
<comment type="subcellular location">
    <subcellularLocation>
        <location evidence="1 7">Cell membrane</location>
        <topology evidence="1 7">Multi-pass membrane protein</topology>
    </subcellularLocation>
</comment>
<evidence type="ECO:0000256" key="6">
    <source>
        <dbReference type="ARBA" id="ARBA00023136"/>
    </source>
</evidence>
<dbReference type="PANTHER" id="PTHR30043">
    <property type="entry name" value="PHOSPHONATES TRANSPORT SYSTEM PERMEASE PROTEIN"/>
    <property type="match status" value="1"/>
</dbReference>
<evidence type="ECO:0000313" key="10">
    <source>
        <dbReference type="Proteomes" id="UP001596990"/>
    </source>
</evidence>
<keyword evidence="5 7" id="KW-1133">Transmembrane helix</keyword>
<feature type="transmembrane region" description="Helical" evidence="7">
    <location>
        <begin position="218"/>
        <end position="237"/>
    </location>
</feature>
<dbReference type="Proteomes" id="UP001596990">
    <property type="component" value="Unassembled WGS sequence"/>
</dbReference>
<evidence type="ECO:0000313" key="9">
    <source>
        <dbReference type="EMBL" id="MFD1017832.1"/>
    </source>
</evidence>
<dbReference type="CDD" id="cd06261">
    <property type="entry name" value="TM_PBP2"/>
    <property type="match status" value="1"/>
</dbReference>
<gene>
    <name evidence="9" type="primary">phnE</name>
    <name evidence="9" type="ORF">ACFQ2J_01360</name>
</gene>
<protein>
    <submittedName>
        <fullName evidence="9">Phosphonate ABC transporter, permease protein PhnE</fullName>
    </submittedName>
</protein>
<evidence type="ECO:0000256" key="4">
    <source>
        <dbReference type="ARBA" id="ARBA00022692"/>
    </source>
</evidence>
<accession>A0ABW3KXH5</accession>
<dbReference type="NCBIfam" id="TIGR01097">
    <property type="entry name" value="PhnE"/>
    <property type="match status" value="1"/>
</dbReference>
<keyword evidence="2 7" id="KW-0813">Transport</keyword>
<dbReference type="RefSeq" id="WP_386055871.1">
    <property type="nucleotide sequence ID" value="NZ_JBHTKL010000001.1"/>
</dbReference>
<keyword evidence="4 7" id="KW-0812">Transmembrane</keyword>
<sequence length="271" mass="29922">MSQLKQSHTNTQTPGLNSRRKRIQNLLIVAAIIITYLISSYKTESSILRFNEEFFTNVGRMLSQMWPPNMNYASLVWPKLAETIQMAVIATSIAAVLCVPLSLLAANNIVHNKWIYNGAKSFLNIMRTIPELILAVIFVGLFGIGAFSGIMALIIFSLGILAKLISETIEAIDPHQMESIQASGGNTFQVIWYAVVPQVLPQFTSFSLYVFEINIRASVVLGFVGAGGIGLLIQQQINFLNYTAAMSIVVIVFIVVIIIDLISNKIREALL</sequence>
<keyword evidence="6 7" id="KW-0472">Membrane</keyword>
<feature type="transmembrane region" description="Helical" evidence="7">
    <location>
        <begin position="84"/>
        <end position="110"/>
    </location>
</feature>
<dbReference type="Pfam" id="PF00528">
    <property type="entry name" value="BPD_transp_1"/>
    <property type="match status" value="1"/>
</dbReference>
<proteinExistence type="inferred from homology"/>
<evidence type="ECO:0000256" key="1">
    <source>
        <dbReference type="ARBA" id="ARBA00004651"/>
    </source>
</evidence>
<feature type="transmembrane region" description="Helical" evidence="7">
    <location>
        <begin position="190"/>
        <end position="211"/>
    </location>
</feature>
<dbReference type="InterPro" id="IPR035906">
    <property type="entry name" value="MetI-like_sf"/>
</dbReference>
<evidence type="ECO:0000256" key="7">
    <source>
        <dbReference type="RuleBase" id="RU363032"/>
    </source>
</evidence>
<evidence type="ECO:0000256" key="3">
    <source>
        <dbReference type="ARBA" id="ARBA00022475"/>
    </source>
</evidence>
<feature type="transmembrane region" description="Helical" evidence="7">
    <location>
        <begin position="131"/>
        <end position="156"/>
    </location>
</feature>
<keyword evidence="10" id="KW-1185">Reference proteome</keyword>
<organism evidence="9 10">
    <name type="scientific">Thalassobacillus hwangdonensis</name>
    <dbReference type="NCBI Taxonomy" id="546108"/>
    <lineage>
        <taxon>Bacteria</taxon>
        <taxon>Bacillati</taxon>
        <taxon>Bacillota</taxon>
        <taxon>Bacilli</taxon>
        <taxon>Bacillales</taxon>
        <taxon>Bacillaceae</taxon>
        <taxon>Thalassobacillus</taxon>
    </lineage>
</organism>
<dbReference type="SUPFAM" id="SSF161098">
    <property type="entry name" value="MetI-like"/>
    <property type="match status" value="1"/>
</dbReference>
<dbReference type="Gene3D" id="1.10.3720.10">
    <property type="entry name" value="MetI-like"/>
    <property type="match status" value="1"/>
</dbReference>
<dbReference type="PANTHER" id="PTHR30043:SF1">
    <property type="entry name" value="ABC TRANSPORT SYSTEM PERMEASE PROTEIN P69"/>
    <property type="match status" value="1"/>
</dbReference>